<dbReference type="InterPro" id="IPR054058">
    <property type="entry name" value="HTH_67"/>
</dbReference>
<dbReference type="Pfam" id="PF21863">
    <property type="entry name" value="HTH_67"/>
    <property type="match status" value="1"/>
</dbReference>
<sequence>MTSLPERAGRRCYQPVNAFHSMVYFSPDLSDALAALGVEDSRAAYLAGRGAAFGRVGAGAITASFYNFSHELVARHVPSVWDIASPEDVLAARLRAADATLRR</sequence>
<reference evidence="1 2" key="1">
    <citation type="submission" date="2015-07" db="EMBL/GenBank/DDBJ databases">
        <authorList>
            <person name="Ju K.-S."/>
            <person name="Doroghazi J.R."/>
            <person name="Metcalf W.W."/>
        </authorList>
    </citation>
    <scope>NUCLEOTIDE SEQUENCE [LARGE SCALE GENOMIC DNA]</scope>
    <source>
        <strain evidence="1 2">NRRL B-3589</strain>
    </source>
</reference>
<organism evidence="1 2">
    <name type="scientific">Streptomyces varsoviensis</name>
    <dbReference type="NCBI Taxonomy" id="67373"/>
    <lineage>
        <taxon>Bacteria</taxon>
        <taxon>Bacillati</taxon>
        <taxon>Actinomycetota</taxon>
        <taxon>Actinomycetes</taxon>
        <taxon>Kitasatosporales</taxon>
        <taxon>Streptomycetaceae</taxon>
        <taxon>Streptomyces</taxon>
    </lineage>
</organism>
<name>A0ABR5J7Q0_9ACTN</name>
<gene>
    <name evidence="1" type="ORF">ADK38_14050</name>
</gene>
<dbReference type="Proteomes" id="UP000037020">
    <property type="component" value="Unassembled WGS sequence"/>
</dbReference>
<feature type="non-terminal residue" evidence="1">
    <location>
        <position position="103"/>
    </location>
</feature>
<comment type="caution">
    <text evidence="1">The sequence shown here is derived from an EMBL/GenBank/DDBJ whole genome shotgun (WGS) entry which is preliminary data.</text>
</comment>
<evidence type="ECO:0000313" key="2">
    <source>
        <dbReference type="Proteomes" id="UP000037020"/>
    </source>
</evidence>
<protein>
    <submittedName>
        <fullName evidence="1">SalK</fullName>
    </submittedName>
</protein>
<dbReference type="EMBL" id="LGUT01001177">
    <property type="protein sequence ID" value="KOG89483.1"/>
    <property type="molecule type" value="Genomic_DNA"/>
</dbReference>
<evidence type="ECO:0000313" key="1">
    <source>
        <dbReference type="EMBL" id="KOG89483.1"/>
    </source>
</evidence>
<proteinExistence type="predicted"/>
<keyword evidence="2" id="KW-1185">Reference proteome</keyword>
<accession>A0ABR5J7Q0</accession>